<dbReference type="OrthoDB" id="9814509at2"/>
<dbReference type="InterPro" id="IPR038058">
    <property type="entry name" value="PhnH-like_sp"/>
</dbReference>
<proteinExistence type="predicted"/>
<dbReference type="PIRSF" id="PIRSF020680">
    <property type="entry name" value="PhnH"/>
    <property type="match status" value="1"/>
</dbReference>
<organism evidence="1 2">
    <name type="scientific">Oricola cellulosilytica</name>
    <dbReference type="NCBI Taxonomy" id="1429082"/>
    <lineage>
        <taxon>Bacteria</taxon>
        <taxon>Pseudomonadati</taxon>
        <taxon>Pseudomonadota</taxon>
        <taxon>Alphaproteobacteria</taxon>
        <taxon>Hyphomicrobiales</taxon>
        <taxon>Ahrensiaceae</taxon>
        <taxon>Oricola</taxon>
    </lineage>
</organism>
<dbReference type="NCBIfam" id="TIGR03292">
    <property type="entry name" value="PhnH_redo"/>
    <property type="match status" value="1"/>
</dbReference>
<comment type="caution">
    <text evidence="1">The sequence shown here is derived from an EMBL/GenBank/DDBJ whole genome shotgun (WGS) entry which is preliminary data.</text>
</comment>
<name>A0A4R0PBQ2_9HYPH</name>
<accession>A0A4R0PBQ2</accession>
<gene>
    <name evidence="1" type="primary">phnH</name>
    <name evidence="1" type="ORF">E0D97_12820</name>
</gene>
<sequence>MTISEKIARGGFADPVFAAQTVFRAVMDAMARPGAVHGVSTDVRPPSPLNATAAAVALTLADADTPLWLGAELARSDAVRGWLSFHTAVPFAEFISHAGFAIVANPANVQPLSGFALGTQEYPDRSTTIIMQVETLTSGAPMTLSGPGIKGSRTIAPHPMPGHFKTQWRDINGHYPRGVDLVLASENAIACLPRTTRIGEREV</sequence>
<dbReference type="EMBL" id="SJST01000005">
    <property type="protein sequence ID" value="TCD13367.1"/>
    <property type="molecule type" value="Genomic_DNA"/>
</dbReference>
<dbReference type="AlphaFoldDB" id="A0A4R0PBQ2"/>
<keyword evidence="2" id="KW-1185">Reference proteome</keyword>
<reference evidence="1 2" key="1">
    <citation type="journal article" date="2015" name="Antonie Van Leeuwenhoek">
        <title>Oricola cellulosilytica gen. nov., sp. nov., a cellulose-degrading bacterium of the family Phyllobacteriaceae isolated from surface seashore water, and emended descriptions of Mesorhizobium loti and Phyllobacterium myrsinacearum.</title>
        <authorList>
            <person name="Hameed A."/>
            <person name="Shahina M."/>
            <person name="Lai W.A."/>
            <person name="Lin S.Y."/>
            <person name="Young L.S."/>
            <person name="Liu Y.C."/>
            <person name="Hsu Y.H."/>
            <person name="Young C.C."/>
        </authorList>
    </citation>
    <scope>NUCLEOTIDE SEQUENCE [LARGE SCALE GENOMIC DNA]</scope>
    <source>
        <strain evidence="1 2">KCTC 52183</strain>
    </source>
</reference>
<dbReference type="SUPFAM" id="SSF159709">
    <property type="entry name" value="PhnH-like"/>
    <property type="match status" value="1"/>
</dbReference>
<keyword evidence="1" id="KW-0456">Lyase</keyword>
<evidence type="ECO:0000313" key="2">
    <source>
        <dbReference type="Proteomes" id="UP000291301"/>
    </source>
</evidence>
<dbReference type="GO" id="GO:0016829">
    <property type="term" value="F:lyase activity"/>
    <property type="evidence" value="ECO:0007669"/>
    <property type="project" value="UniProtKB-KW"/>
</dbReference>
<dbReference type="Proteomes" id="UP000291301">
    <property type="component" value="Unassembled WGS sequence"/>
</dbReference>
<dbReference type="GO" id="GO:0019634">
    <property type="term" value="P:organic phosphonate metabolic process"/>
    <property type="evidence" value="ECO:0007669"/>
    <property type="project" value="InterPro"/>
</dbReference>
<dbReference type="Pfam" id="PF05845">
    <property type="entry name" value="PhnH"/>
    <property type="match status" value="1"/>
</dbReference>
<dbReference type="InterPro" id="IPR008772">
    <property type="entry name" value="Phosphonate_metab_PhnH"/>
</dbReference>
<dbReference type="RefSeq" id="WP_131569542.1">
    <property type="nucleotide sequence ID" value="NZ_JAINFK010000006.1"/>
</dbReference>
<evidence type="ECO:0000313" key="1">
    <source>
        <dbReference type="EMBL" id="TCD13367.1"/>
    </source>
</evidence>
<protein>
    <submittedName>
        <fullName evidence="1">Phosphonate C-P lyase system protein PhnH</fullName>
    </submittedName>
</protein>
<dbReference type="Gene3D" id="3.40.50.11310">
    <property type="entry name" value="Bacterial phosphonate metabolism protein PhnH"/>
    <property type="match status" value="1"/>
</dbReference>